<accession>A0A0L0P7S5</accession>
<dbReference type="VEuPathDB" id="FungiDB:B9J08_002233"/>
<dbReference type="GO" id="GO:0006508">
    <property type="term" value="P:proteolysis"/>
    <property type="evidence" value="ECO:0007669"/>
    <property type="project" value="UniProtKB-KW"/>
</dbReference>
<sequence>MGTRETAERLKELPLDLPLLISNAFLPTAYKLALSIDHLKPNFKASTTIELSRNPACTTPPSTFQLWLHSHNLVILSAKLTASELSESKKLQVCNRRDSQTVVMTCDTPTEGLSSITIDITYMGSIHNIQTYRDETYGVFKTNYSDSVEGRSDNYIVATHSQPYGARSIFPCVDEVNVRASFSLQITTHAKFKALSNSKLASHSYVDMSDQATFTFETTPPMPTSTFAFVLGDLESLQSKAGEVPVSIATTKGDSHLTHYALHCVVTLLPILEELFGVKYPLPKLDIVTLPFFSEGAMENWGLITVVKESLFIVEDPCITFQTRQLLAHQLTHQWLGNLISFDDFKYMWLTEAFATFVGDFALSIARIEPEDSLNYNIGKSELVENLMDIDCFYGKPIPSLNEHMNSIKTDNSAKTGTIFEKQSYDKGMVILNMVSTMFQLDKKAASIRPFFTAFKAVLEKYQLKAIKPFEIWNTLNASVSFDLPTFMHSWIQYSGYPCLRVTMDGDNLKITQHRFLYDGDAVALGLEDAPFNVPLAIRAKRDDGETIVINQVLCDRSTNIGIKPEQLVSLNFNKQFYYKVVYEPAIMQHLLSKIKDNQMSPLEVMGLINDYGRILGQPFRKDEAEIFGKNQLITLASIIGVLASETWKINYNVLKIALTFLETINNIMLHFSEYDHFKVWLDAISEQLFQKVGSWDDVIEQTNEVYDSCEYECRNVILQLASESKDAQTVCKRLYKNLIHSGIAKKFVAKELFSATLNVTMTKANMNEYKQILALVKNSNVSYLKHTNGSVQDLQTAAVSSLGFCRQRELLNKTLHFVNTNIDSKMIELALIGFKYQHTNISRELIWAWYKVNYDQWVRRSLRKGSDWSKQIHTTVTNITKMVLGEIMQYKHEEIEKFVKTKALQLPLHGLTEAWEEVEADNEEKRAVARFYNDLVDHL</sequence>
<dbReference type="Gene3D" id="2.60.40.1910">
    <property type="match status" value="1"/>
</dbReference>
<evidence type="ECO:0000313" key="13">
    <source>
        <dbReference type="EMBL" id="KNE02295.1"/>
    </source>
</evidence>
<evidence type="ECO:0000259" key="11">
    <source>
        <dbReference type="Pfam" id="PF11838"/>
    </source>
</evidence>
<proteinExistence type="inferred from homology"/>
<keyword evidence="6 9" id="KW-0482">Metalloprotease</keyword>
<evidence type="ECO:0000259" key="12">
    <source>
        <dbReference type="Pfam" id="PF17900"/>
    </source>
</evidence>
<evidence type="ECO:0000256" key="3">
    <source>
        <dbReference type="ARBA" id="ARBA00022723"/>
    </source>
</evidence>
<dbReference type="InterPro" id="IPR014782">
    <property type="entry name" value="Peptidase_M1_dom"/>
</dbReference>
<dbReference type="GO" id="GO:0005737">
    <property type="term" value="C:cytoplasm"/>
    <property type="evidence" value="ECO:0007669"/>
    <property type="project" value="TreeGrafter"/>
</dbReference>
<evidence type="ECO:0000256" key="2">
    <source>
        <dbReference type="ARBA" id="ARBA00022670"/>
    </source>
</evidence>
<feature type="binding site" evidence="7">
    <location>
        <position position="329"/>
    </location>
    <ligand>
        <name>Zn(2+)</name>
        <dbReference type="ChEBI" id="CHEBI:29105"/>
        <note>catalytic</note>
    </ligand>
</feature>
<dbReference type="InterPro" id="IPR045357">
    <property type="entry name" value="Aminopeptidase_N-like_N"/>
</dbReference>
<comment type="similarity">
    <text evidence="1 9">Belongs to the peptidase M1 family.</text>
</comment>
<evidence type="ECO:0000313" key="14">
    <source>
        <dbReference type="Proteomes" id="UP000037122"/>
    </source>
</evidence>
<dbReference type="GO" id="GO:0042277">
    <property type="term" value="F:peptide binding"/>
    <property type="evidence" value="ECO:0007669"/>
    <property type="project" value="TreeGrafter"/>
</dbReference>
<dbReference type="Gene3D" id="2.60.40.1730">
    <property type="entry name" value="tricorn interacting facor f3 domain"/>
    <property type="match status" value="1"/>
</dbReference>
<name>A0A0L0P7S5_CANAR</name>
<dbReference type="VEuPathDB" id="FungiDB:QG37_00548"/>
<dbReference type="GO" id="GO:0016020">
    <property type="term" value="C:membrane"/>
    <property type="evidence" value="ECO:0007669"/>
    <property type="project" value="TreeGrafter"/>
</dbReference>
<keyword evidence="3 7" id="KW-0479">Metal-binding</keyword>
<evidence type="ECO:0000256" key="8">
    <source>
        <dbReference type="PIRSR" id="PIRSR634016-4"/>
    </source>
</evidence>
<keyword evidence="2 9" id="KW-0645">Protease</keyword>
<dbReference type="VEuPathDB" id="FungiDB:CJI96_0002905"/>
<keyword evidence="9" id="KW-0031">Aminopeptidase</keyword>
<dbReference type="InterPro" id="IPR050344">
    <property type="entry name" value="Peptidase_M1_aminopeptidases"/>
</dbReference>
<evidence type="ECO:0000256" key="6">
    <source>
        <dbReference type="ARBA" id="ARBA00023049"/>
    </source>
</evidence>
<organism evidence="13 14">
    <name type="scientific">Candidozyma auris</name>
    <name type="common">Yeast</name>
    <name type="synonym">Candida auris</name>
    <dbReference type="NCBI Taxonomy" id="498019"/>
    <lineage>
        <taxon>Eukaryota</taxon>
        <taxon>Fungi</taxon>
        <taxon>Dikarya</taxon>
        <taxon>Ascomycota</taxon>
        <taxon>Saccharomycotina</taxon>
        <taxon>Pichiomycetes</taxon>
        <taxon>Metschnikowiaceae</taxon>
        <taxon>Candidozyma</taxon>
    </lineage>
</organism>
<dbReference type="PANTHER" id="PTHR11533">
    <property type="entry name" value="PROTEASE M1 ZINC METALLOPROTEASE"/>
    <property type="match status" value="1"/>
</dbReference>
<feature type="binding site" evidence="7">
    <location>
        <position position="333"/>
    </location>
    <ligand>
        <name>Zn(2+)</name>
        <dbReference type="ChEBI" id="CHEBI:29105"/>
        <note>catalytic</note>
    </ligand>
</feature>
<protein>
    <recommendedName>
        <fullName evidence="9">Aminopeptidase</fullName>
        <ecNumber evidence="9">3.4.11.-</ecNumber>
    </recommendedName>
</protein>
<evidence type="ECO:0000256" key="5">
    <source>
        <dbReference type="ARBA" id="ARBA00022833"/>
    </source>
</evidence>
<evidence type="ECO:0000259" key="10">
    <source>
        <dbReference type="Pfam" id="PF01433"/>
    </source>
</evidence>
<dbReference type="EC" id="3.4.11.-" evidence="9"/>
<dbReference type="VEuPathDB" id="FungiDB:CJJ09_003316"/>
<dbReference type="SUPFAM" id="SSF63737">
    <property type="entry name" value="Leukotriene A4 hydrolase N-terminal domain"/>
    <property type="match status" value="1"/>
</dbReference>
<dbReference type="CDD" id="cd09601">
    <property type="entry name" value="M1_APN-Q_like"/>
    <property type="match status" value="1"/>
</dbReference>
<dbReference type="VEuPathDB" id="FungiDB:CJJ07_001392"/>
<dbReference type="InterPro" id="IPR001930">
    <property type="entry name" value="Peptidase_M1"/>
</dbReference>
<reference evidence="14" key="1">
    <citation type="journal article" date="2015" name="BMC Genomics">
        <title>Draft genome of a commonly misdiagnosed multidrug resistant pathogen Candida auris.</title>
        <authorList>
            <person name="Chatterjee S."/>
            <person name="Alampalli S.V."/>
            <person name="Nageshan R.K."/>
            <person name="Chettiar S.T."/>
            <person name="Joshi S."/>
            <person name="Tatu U.S."/>
        </authorList>
    </citation>
    <scope>NUCLEOTIDE SEQUENCE [LARGE SCALE GENOMIC DNA]</scope>
    <source>
        <strain evidence="14">6684</strain>
    </source>
</reference>
<dbReference type="InterPro" id="IPR034016">
    <property type="entry name" value="M1_APN-typ"/>
</dbReference>
<dbReference type="GO" id="GO:0043171">
    <property type="term" value="P:peptide catabolic process"/>
    <property type="evidence" value="ECO:0007669"/>
    <property type="project" value="TreeGrafter"/>
</dbReference>
<dbReference type="InterPro" id="IPR024571">
    <property type="entry name" value="ERAP1-like_C_dom"/>
</dbReference>
<dbReference type="AlphaFoldDB" id="A0A0L0P7S5"/>
<dbReference type="SUPFAM" id="SSF55486">
    <property type="entry name" value="Metalloproteases ('zincins'), catalytic domain"/>
    <property type="match status" value="1"/>
</dbReference>
<dbReference type="PANTHER" id="PTHR11533:SF299">
    <property type="entry name" value="AMINOPEPTIDASE"/>
    <property type="match status" value="1"/>
</dbReference>
<evidence type="ECO:0000256" key="4">
    <source>
        <dbReference type="ARBA" id="ARBA00022801"/>
    </source>
</evidence>
<feature type="domain" description="Aminopeptidase N-like N-terminal" evidence="12">
    <location>
        <begin position="27"/>
        <end position="224"/>
    </location>
</feature>
<dbReference type="GO" id="GO:0008270">
    <property type="term" value="F:zinc ion binding"/>
    <property type="evidence" value="ECO:0007669"/>
    <property type="project" value="UniProtKB-UniRule"/>
</dbReference>
<feature type="domain" description="Peptidase M1 membrane alanine aminopeptidase" evidence="10">
    <location>
        <begin position="260"/>
        <end position="491"/>
    </location>
</feature>
<evidence type="ECO:0000256" key="1">
    <source>
        <dbReference type="ARBA" id="ARBA00010136"/>
    </source>
</evidence>
<dbReference type="InterPro" id="IPR027268">
    <property type="entry name" value="Peptidase_M4/M1_CTD_sf"/>
</dbReference>
<feature type="site" description="Transition state stabilizer" evidence="8">
    <location>
        <position position="425"/>
    </location>
</feature>
<dbReference type="InterPro" id="IPR042097">
    <property type="entry name" value="Aminopeptidase_N-like_N_sf"/>
</dbReference>
<dbReference type="VEuPathDB" id="FungiDB:CJI97_001550"/>
<feature type="binding site" evidence="7">
    <location>
        <position position="352"/>
    </location>
    <ligand>
        <name>Zn(2+)</name>
        <dbReference type="ChEBI" id="CHEBI:29105"/>
        <note>catalytic</note>
    </ligand>
</feature>
<dbReference type="GO" id="GO:0070006">
    <property type="term" value="F:metalloaminopeptidase activity"/>
    <property type="evidence" value="ECO:0007669"/>
    <property type="project" value="TreeGrafter"/>
</dbReference>
<dbReference type="Pfam" id="PF01433">
    <property type="entry name" value="Peptidase_M1"/>
    <property type="match status" value="1"/>
</dbReference>
<gene>
    <name evidence="13" type="ORF">QG37_00548</name>
</gene>
<keyword evidence="5 7" id="KW-0862">Zinc</keyword>
<dbReference type="Gene3D" id="1.10.390.10">
    <property type="entry name" value="Neutral Protease Domain 2"/>
    <property type="match status" value="1"/>
</dbReference>
<keyword evidence="4 9" id="KW-0378">Hydrolase</keyword>
<comment type="cofactor">
    <cofactor evidence="7 9">
        <name>Zn(2+)</name>
        <dbReference type="ChEBI" id="CHEBI:29105"/>
    </cofactor>
    <text evidence="7 9">Binds 1 zinc ion per subunit.</text>
</comment>
<evidence type="ECO:0000256" key="9">
    <source>
        <dbReference type="RuleBase" id="RU364040"/>
    </source>
</evidence>
<dbReference type="Proteomes" id="UP000037122">
    <property type="component" value="Unassembled WGS sequence"/>
</dbReference>
<dbReference type="Gene3D" id="1.25.50.20">
    <property type="match status" value="1"/>
</dbReference>
<feature type="domain" description="ERAP1-like C-terminal" evidence="11">
    <location>
        <begin position="569"/>
        <end position="920"/>
    </location>
</feature>
<evidence type="ECO:0000256" key="7">
    <source>
        <dbReference type="PIRSR" id="PIRSR634016-3"/>
    </source>
</evidence>
<dbReference type="Pfam" id="PF17900">
    <property type="entry name" value="Peptidase_M1_N"/>
    <property type="match status" value="1"/>
</dbReference>
<dbReference type="PRINTS" id="PR00756">
    <property type="entry name" value="ALADIPTASE"/>
</dbReference>
<dbReference type="Pfam" id="PF11838">
    <property type="entry name" value="ERAP1_C"/>
    <property type="match status" value="1"/>
</dbReference>
<comment type="caution">
    <text evidence="13">The sequence shown here is derived from an EMBL/GenBank/DDBJ whole genome shotgun (WGS) entry which is preliminary data.</text>
</comment>
<dbReference type="EMBL" id="LGST01000004">
    <property type="protein sequence ID" value="KNE02295.1"/>
    <property type="molecule type" value="Genomic_DNA"/>
</dbReference>